<feature type="compositionally biased region" description="Polar residues" evidence="6">
    <location>
        <begin position="806"/>
        <end position="821"/>
    </location>
</feature>
<protein>
    <recommendedName>
        <fullName evidence="7">ASD2 domain-containing protein</fullName>
    </recommendedName>
</protein>
<dbReference type="GO" id="GO:0043296">
    <property type="term" value="C:apical junction complex"/>
    <property type="evidence" value="ECO:0007669"/>
    <property type="project" value="TreeGrafter"/>
</dbReference>
<dbReference type="Gene3D" id="6.10.250.3120">
    <property type="match status" value="1"/>
</dbReference>
<feature type="compositionally biased region" description="Polar residues" evidence="6">
    <location>
        <begin position="520"/>
        <end position="529"/>
    </location>
</feature>
<evidence type="ECO:0000313" key="8">
    <source>
        <dbReference type="EMBL" id="KAK3785827.1"/>
    </source>
</evidence>
<feature type="compositionally biased region" description="Basic and acidic residues" evidence="6">
    <location>
        <begin position="374"/>
        <end position="390"/>
    </location>
</feature>
<feature type="compositionally biased region" description="Low complexity" evidence="6">
    <location>
        <begin position="120"/>
        <end position="130"/>
    </location>
</feature>
<dbReference type="PROSITE" id="PS51307">
    <property type="entry name" value="ASD2"/>
    <property type="match status" value="1"/>
</dbReference>
<feature type="domain" description="ASD2" evidence="7">
    <location>
        <begin position="914"/>
        <end position="1220"/>
    </location>
</feature>
<keyword evidence="4" id="KW-0206">Cytoskeleton</keyword>
<evidence type="ECO:0000256" key="2">
    <source>
        <dbReference type="ARBA" id="ARBA00006469"/>
    </source>
</evidence>
<dbReference type="Proteomes" id="UP001283361">
    <property type="component" value="Unassembled WGS sequence"/>
</dbReference>
<feature type="compositionally biased region" description="Low complexity" evidence="6">
    <location>
        <begin position="79"/>
        <end position="103"/>
    </location>
</feature>
<dbReference type="EMBL" id="JAWDGP010002060">
    <property type="protein sequence ID" value="KAK3785827.1"/>
    <property type="molecule type" value="Genomic_DNA"/>
</dbReference>
<evidence type="ECO:0000256" key="1">
    <source>
        <dbReference type="ARBA" id="ARBA00004245"/>
    </source>
</evidence>
<feature type="compositionally biased region" description="Low complexity" evidence="6">
    <location>
        <begin position="1"/>
        <end position="14"/>
    </location>
</feature>
<dbReference type="GO" id="GO:0016324">
    <property type="term" value="C:apical plasma membrane"/>
    <property type="evidence" value="ECO:0007669"/>
    <property type="project" value="TreeGrafter"/>
</dbReference>
<feature type="compositionally biased region" description="Pro residues" evidence="6">
    <location>
        <begin position="670"/>
        <end position="679"/>
    </location>
</feature>
<feature type="region of interest" description="Disordered" evidence="6">
    <location>
        <begin position="1215"/>
        <end position="1243"/>
    </location>
</feature>
<dbReference type="PANTHER" id="PTHR15012:SF32">
    <property type="entry name" value="PROTEIN SHROOM"/>
    <property type="match status" value="1"/>
</dbReference>
<feature type="compositionally biased region" description="Low complexity" evidence="6">
    <location>
        <begin position="746"/>
        <end position="772"/>
    </location>
</feature>
<keyword evidence="9" id="KW-1185">Reference proteome</keyword>
<dbReference type="PANTHER" id="PTHR15012">
    <property type="entry name" value="APICAL PROTEIN/SHROOM-RELATED"/>
    <property type="match status" value="1"/>
</dbReference>
<organism evidence="8 9">
    <name type="scientific">Elysia crispata</name>
    <name type="common">lettuce slug</name>
    <dbReference type="NCBI Taxonomy" id="231223"/>
    <lineage>
        <taxon>Eukaryota</taxon>
        <taxon>Metazoa</taxon>
        <taxon>Spiralia</taxon>
        <taxon>Lophotrochozoa</taxon>
        <taxon>Mollusca</taxon>
        <taxon>Gastropoda</taxon>
        <taxon>Heterobranchia</taxon>
        <taxon>Euthyneura</taxon>
        <taxon>Panpulmonata</taxon>
        <taxon>Sacoglossa</taxon>
        <taxon>Placobranchoidea</taxon>
        <taxon>Plakobranchidae</taxon>
        <taxon>Elysia</taxon>
    </lineage>
</organism>
<dbReference type="GO" id="GO:0007015">
    <property type="term" value="P:actin filament organization"/>
    <property type="evidence" value="ECO:0007669"/>
    <property type="project" value="TreeGrafter"/>
</dbReference>
<dbReference type="InterPro" id="IPR014799">
    <property type="entry name" value="ASD2_dom"/>
</dbReference>
<sequence length="1243" mass="132248">MDSGVVTSSGVSGSQDTYQNLPPAKRRPPPPPPSHPQETRELSPEGPPPALPPRRYREASEVTSNNIKNSKLGESLGFEPSVTESPPNSTSSSGSPRDSNTGSATDKHNSRIHVIPFGRHQQQQQQQQQQHQKDGEDDVEMVKRDFKSLMSQWENNSPREDRYAAELRKQAPKFSHSQQQQQQQQPNAMPMSFKHSRTPINFSTTYKREPALPQEATSPASSSPALSEATTGSSTSSATQPQQQHQHIPSSSSPSVGKNFSTSATASSPPSSSSLSTKSSMRINTNIAASNSSEVPLLGETRGKQAVSSPPPPQLPERTFGLHQQQQQPDSGRLRSSSDASPTPSSTSSGGAGGGAAQPSTSRYSNSGPVSPSGRDRSASDHDILSDRRAGSSPHQNQFRGMDGSLQDGSASGTQWRPRRAPEVPPASQQAQGQQISEDVMSTEFPPPPPEMLQPGDDGFAEDSYIGHKNKLSRPIGTYKRSKSAAVLPTSRATSNSNNGGGSSSSSNISSLGAGHLHTRSVSTADSSGLGSGATVGAAGVDDSLSPFPSSRLAHQQAWTSEIVLSSTAHAQATGAIDSNLGRGEVSPPPSLSSPQQLAPPSRPARPNAQQARYDSGGEGGFGEHPNVSSIPFSSTATSANAAEAALSSISSSPSSSSSYQRDVSNVPRRQPPPLPDSPPYEGQRSTQAGGSVNSDDPVVPGRSHFWPSTNSSSPIGDGASPQRRPYQGSFKDRQWVSQDAGSYRSPTTSPASSSHANNTSSSSTGGALTSPPRSPGEVAGPPLTLPPRDYKRRESAPARPAIGGSNPSAMDNVSLANQRLQPPYDSQERRQSDSSTSSFPNAAGNSSGSPSGPDSHTLSLHPASLSPSHSRQPSQEELECDQHALVLAKHLAGQGADQKLSEVLRLDTNKKRMQFMDGLFSQSQSSLNVSSFDGPLPSSEKGPISTSPSTATSSASSGNAPCGVSTPPTTSTANGNAAVTKVPAQNGSTSSPSNTDFNQRGPLPKEYWMSPSKAVLEMEWRKNEGLGKDLTKDINDSGSLVKQKEELLEKLHKKLEVLKEGKLSLQQEIADNDLLGTQVRLQVEARCQSRAERDKFTSFLEDLEKIVRLLLNLSGQLARAENAVQALSPDVDGKLRKLTLDKRERLYAKHEEAKLLKDDMDKRGEQVTTMLKERLLPAQLADYVHFVRTRSQLTIELQEMEDKITLGGEQIQALRKSIPETTESEPKAGETSRSDLSDPAPS</sequence>
<evidence type="ECO:0000259" key="7">
    <source>
        <dbReference type="PROSITE" id="PS51307"/>
    </source>
</evidence>
<keyword evidence="3" id="KW-0963">Cytoplasm</keyword>
<comment type="similarity">
    <text evidence="2">Belongs to the shroom family.</text>
</comment>
<gene>
    <name evidence="8" type="ORF">RRG08_050846</name>
</gene>
<comment type="subcellular location">
    <subcellularLocation>
        <location evidence="1">Cytoplasm</location>
        <location evidence="1">Cytoskeleton</location>
    </subcellularLocation>
</comment>
<dbReference type="Pfam" id="PF08687">
    <property type="entry name" value="ASD2"/>
    <property type="match status" value="1"/>
</dbReference>
<comment type="caution">
    <text evidence="8">The sequence shown here is derived from an EMBL/GenBank/DDBJ whole genome shotgun (WGS) entry which is preliminary data.</text>
</comment>
<dbReference type="AlphaFoldDB" id="A0AAE1ADW4"/>
<feature type="compositionally biased region" description="Polar residues" evidence="6">
    <location>
        <begin position="967"/>
        <end position="999"/>
    </location>
</feature>
<reference evidence="8" key="1">
    <citation type="journal article" date="2023" name="G3 (Bethesda)">
        <title>A reference genome for the long-term kleptoplast-retaining sea slug Elysia crispata morphotype clarki.</title>
        <authorList>
            <person name="Eastman K.E."/>
            <person name="Pendleton A.L."/>
            <person name="Shaikh M.A."/>
            <person name="Suttiyut T."/>
            <person name="Ogas R."/>
            <person name="Tomko P."/>
            <person name="Gavelis G."/>
            <person name="Widhalm J.R."/>
            <person name="Wisecaver J.H."/>
        </authorList>
    </citation>
    <scope>NUCLEOTIDE SEQUENCE</scope>
    <source>
        <strain evidence="8">ECLA1</strain>
    </source>
</reference>
<feature type="compositionally biased region" description="Polar residues" evidence="6">
    <location>
        <begin position="281"/>
        <end position="294"/>
    </location>
</feature>
<feature type="region of interest" description="Disordered" evidence="6">
    <location>
        <begin position="923"/>
        <end position="1006"/>
    </location>
</feature>
<feature type="compositionally biased region" description="Polar residues" evidence="6">
    <location>
        <begin position="684"/>
        <end position="695"/>
    </location>
</feature>
<feature type="compositionally biased region" description="Low complexity" evidence="6">
    <location>
        <begin position="634"/>
        <end position="659"/>
    </location>
</feature>
<feature type="compositionally biased region" description="Low complexity" evidence="6">
    <location>
        <begin position="923"/>
        <end position="933"/>
    </location>
</feature>
<feature type="region of interest" description="Disordered" evidence="6">
    <location>
        <begin position="575"/>
        <end position="882"/>
    </location>
</feature>
<feature type="compositionally biased region" description="Low complexity" evidence="6">
    <location>
        <begin position="337"/>
        <end position="349"/>
    </location>
</feature>
<feature type="compositionally biased region" description="Polar residues" evidence="6">
    <location>
        <begin position="427"/>
        <end position="437"/>
    </location>
</feature>
<proteinExistence type="inferred from homology"/>
<evidence type="ECO:0000313" key="9">
    <source>
        <dbReference type="Proteomes" id="UP001283361"/>
    </source>
</evidence>
<dbReference type="GO" id="GO:0030864">
    <property type="term" value="C:cortical actin cytoskeleton"/>
    <property type="evidence" value="ECO:0007669"/>
    <property type="project" value="TreeGrafter"/>
</dbReference>
<feature type="compositionally biased region" description="Basic and acidic residues" evidence="6">
    <location>
        <begin position="157"/>
        <end position="169"/>
    </location>
</feature>
<feature type="coiled-coil region" evidence="5">
    <location>
        <begin position="1042"/>
        <end position="1069"/>
    </location>
</feature>
<evidence type="ECO:0000256" key="6">
    <source>
        <dbReference type="SAM" id="MobiDB-lite"/>
    </source>
</evidence>
<feature type="region of interest" description="Disordered" evidence="6">
    <location>
        <begin position="1"/>
        <end position="553"/>
    </location>
</feature>
<evidence type="ECO:0000256" key="3">
    <source>
        <dbReference type="ARBA" id="ARBA00022490"/>
    </source>
</evidence>
<feature type="compositionally biased region" description="Low complexity" evidence="6">
    <location>
        <begin position="504"/>
        <end position="513"/>
    </location>
</feature>
<name>A0AAE1ADW4_9GAST</name>
<accession>A0AAE1ADW4</accession>
<feature type="compositionally biased region" description="Low complexity" evidence="6">
    <location>
        <begin position="946"/>
        <end position="958"/>
    </location>
</feature>
<keyword evidence="5" id="KW-0175">Coiled coil</keyword>
<evidence type="ECO:0000256" key="5">
    <source>
        <dbReference type="SAM" id="Coils"/>
    </source>
</evidence>
<feature type="compositionally biased region" description="Low complexity" evidence="6">
    <location>
        <begin position="215"/>
        <end position="280"/>
    </location>
</feature>
<dbReference type="GO" id="GO:0005912">
    <property type="term" value="C:adherens junction"/>
    <property type="evidence" value="ECO:0007669"/>
    <property type="project" value="TreeGrafter"/>
</dbReference>
<dbReference type="InterPro" id="IPR027685">
    <property type="entry name" value="Shroom_fam"/>
</dbReference>
<feature type="compositionally biased region" description="Low complexity" evidence="6">
    <location>
        <begin position="841"/>
        <end position="871"/>
    </location>
</feature>
<feature type="compositionally biased region" description="Basic and acidic residues" evidence="6">
    <location>
        <begin position="1225"/>
        <end position="1237"/>
    </location>
</feature>
<dbReference type="GO" id="GO:0051015">
    <property type="term" value="F:actin filament binding"/>
    <property type="evidence" value="ECO:0007669"/>
    <property type="project" value="InterPro"/>
</dbReference>
<evidence type="ECO:0000256" key="4">
    <source>
        <dbReference type="ARBA" id="ARBA00023212"/>
    </source>
</evidence>